<accession>A0ABV1MUA3</accession>
<evidence type="ECO:0000313" key="2">
    <source>
        <dbReference type="EMBL" id="MEQ6356087.1"/>
    </source>
</evidence>
<dbReference type="Proteomes" id="UP001478862">
    <property type="component" value="Unassembled WGS sequence"/>
</dbReference>
<evidence type="ECO:0000256" key="1">
    <source>
        <dbReference type="SAM" id="Coils"/>
    </source>
</evidence>
<keyword evidence="3" id="KW-1185">Reference proteome</keyword>
<name>A0ABV1MUA3_9BACI</name>
<dbReference type="EMBL" id="JBEGDG010000011">
    <property type="protein sequence ID" value="MEQ6356087.1"/>
    <property type="molecule type" value="Genomic_DNA"/>
</dbReference>
<proteinExistence type="predicted"/>
<organism evidence="2 3">
    <name type="scientific">Lysinibacillus zambalensis</name>
    <dbReference type="NCBI Taxonomy" id="3160866"/>
    <lineage>
        <taxon>Bacteria</taxon>
        <taxon>Bacillati</taxon>
        <taxon>Bacillota</taxon>
        <taxon>Bacilli</taxon>
        <taxon>Bacillales</taxon>
        <taxon>Bacillaceae</taxon>
        <taxon>Lysinibacillus</taxon>
    </lineage>
</organism>
<comment type="caution">
    <text evidence="2">The sequence shown here is derived from an EMBL/GenBank/DDBJ whole genome shotgun (WGS) entry which is preliminary data.</text>
</comment>
<evidence type="ECO:0008006" key="4">
    <source>
        <dbReference type="Google" id="ProtNLM"/>
    </source>
</evidence>
<gene>
    <name evidence="2" type="ORF">ABNX05_15775</name>
</gene>
<protein>
    <recommendedName>
        <fullName evidence="4">DUF4355 domain-containing protein</fullName>
    </recommendedName>
</protein>
<reference evidence="2 3" key="1">
    <citation type="submission" date="2024-06" db="EMBL/GenBank/DDBJ databases">
        <title>Lysinibacillus zambalefons sp. nov., a Novel Firmicute Isolated from the Poon Bato Zambales Hyperalkaline Spring.</title>
        <authorList>
            <person name="Aja J.A."/>
            <person name="Lazaro J.E.H."/>
            <person name="Llorin L.D."/>
            <person name="Lim K.R."/>
            <person name="Teodosio J."/>
            <person name="Dalisay D.S."/>
        </authorList>
    </citation>
    <scope>NUCLEOTIDE SEQUENCE [LARGE SCALE GENOMIC DNA]</scope>
    <source>
        <strain evidence="2 3">M3</strain>
    </source>
</reference>
<dbReference type="RefSeq" id="WP_349660587.1">
    <property type="nucleotide sequence ID" value="NZ_JBEGDG010000011.1"/>
</dbReference>
<evidence type="ECO:0000313" key="3">
    <source>
        <dbReference type="Proteomes" id="UP001478862"/>
    </source>
</evidence>
<sequence length="137" mass="15907">MGNLQTAEAIEMNSIEVIEEVEVTEQEQSVNSFEHEKLELQKETERLEQEKIELENLRLQLQLEERGFGFAKEFVEKFSLTKTPIEKVDALAELINEVKLEMGFKPKEVAKQDDYTAHKQNDDAKGMIASKFEKLFK</sequence>
<keyword evidence="1" id="KW-0175">Coiled coil</keyword>
<feature type="coiled-coil region" evidence="1">
    <location>
        <begin position="23"/>
        <end position="67"/>
    </location>
</feature>